<proteinExistence type="inferred from homology"/>
<dbReference type="AlphaFoldDB" id="A0A097EMC9"/>
<gene>
    <name evidence="3" type="ORF">LO80_01220</name>
</gene>
<sequence>MILTTADTLGKREIIEHKGLVTGIIVRTPTITQGILGGLKNIIGGKNTSYTNVCKDARLHAEQEMINQAKELGANAIIAIRYDSSSLGGNTSGTEVFCYGTAVVVR</sequence>
<dbReference type="InterPro" id="IPR035439">
    <property type="entry name" value="UPF0145_dom_sf"/>
</dbReference>
<dbReference type="EMBL" id="CP009574">
    <property type="protein sequence ID" value="AIT08729.1"/>
    <property type="molecule type" value="Genomic_DNA"/>
</dbReference>
<evidence type="ECO:0000256" key="2">
    <source>
        <dbReference type="HAMAP-Rule" id="MF_00338"/>
    </source>
</evidence>
<comment type="similarity">
    <text evidence="1 2">Belongs to the UPF0145 family.</text>
</comment>
<organism evidence="3 4">
    <name type="scientific">Candidatus Francisella endociliophora</name>
    <dbReference type="NCBI Taxonomy" id="653937"/>
    <lineage>
        <taxon>Bacteria</taxon>
        <taxon>Pseudomonadati</taxon>
        <taxon>Pseudomonadota</taxon>
        <taxon>Gammaproteobacteria</taxon>
        <taxon>Thiotrichales</taxon>
        <taxon>Francisellaceae</taxon>
        <taxon>Francisella</taxon>
    </lineage>
</organism>
<evidence type="ECO:0000256" key="1">
    <source>
        <dbReference type="ARBA" id="ARBA00010751"/>
    </source>
</evidence>
<dbReference type="HOGENOM" id="CLU_117144_1_1_6"/>
<dbReference type="HAMAP" id="MF_00338">
    <property type="entry name" value="UPF0145"/>
    <property type="match status" value="1"/>
</dbReference>
<keyword evidence="4" id="KW-1185">Reference proteome</keyword>
<dbReference type="PANTHER" id="PTHR34068">
    <property type="entry name" value="UPF0145 PROTEIN YBJQ"/>
    <property type="match status" value="1"/>
</dbReference>
<name>A0A097EMC9_9GAMM</name>
<dbReference type="Proteomes" id="UP000029672">
    <property type="component" value="Chromosome"/>
</dbReference>
<dbReference type="STRING" id="1547445.LO80_01220"/>
<dbReference type="RefSeq" id="WP_040007802.1">
    <property type="nucleotide sequence ID" value="NZ_CP009574.1"/>
</dbReference>
<accession>A0A097EMC9</accession>
<protein>
    <recommendedName>
        <fullName evidence="2">UPF0145 protein LO80_01220</fullName>
    </recommendedName>
</protein>
<dbReference type="OrthoDB" id="9796448at2"/>
<reference evidence="3 4" key="1">
    <citation type="submission" date="2014-10" db="EMBL/GenBank/DDBJ databases">
        <title>Whole genome sequence of Francisella endociliophora strain FSC1006, isolated from a laboratory culture of the marine ciliate Euplotes raikovi.</title>
        <authorList>
            <person name="Granberg M."/>
            <person name="Backman S."/>
            <person name="Lundmark E."/>
            <person name="Nilsson E."/>
            <person name="Karlsson E."/>
            <person name="Thelaus J."/>
            <person name="Ohrman C."/>
            <person name="Larkeryd A."/>
            <person name="Stenberg P."/>
        </authorList>
    </citation>
    <scope>NUCLEOTIDE SEQUENCE [LARGE SCALE GENOMIC DNA]</scope>
    <source>
        <strain evidence="3 4">FSC1006</strain>
    </source>
</reference>
<dbReference type="SUPFAM" id="SSF117782">
    <property type="entry name" value="YbjQ-like"/>
    <property type="match status" value="1"/>
</dbReference>
<dbReference type="InterPro" id="IPR002765">
    <property type="entry name" value="UPF0145_YbjQ-like"/>
</dbReference>
<evidence type="ECO:0000313" key="4">
    <source>
        <dbReference type="Proteomes" id="UP000029672"/>
    </source>
</evidence>
<dbReference type="eggNOG" id="COG0393">
    <property type="taxonomic scope" value="Bacteria"/>
</dbReference>
<dbReference type="Gene3D" id="3.30.110.70">
    <property type="entry name" value="Hypothetical protein apc22750. Chain B"/>
    <property type="match status" value="1"/>
</dbReference>
<dbReference type="KEGG" id="frf:LO80_01220"/>
<dbReference type="Pfam" id="PF01906">
    <property type="entry name" value="YbjQ_1"/>
    <property type="match status" value="1"/>
</dbReference>
<evidence type="ECO:0000313" key="3">
    <source>
        <dbReference type="EMBL" id="AIT08729.1"/>
    </source>
</evidence>